<keyword evidence="1" id="KW-0472">Membrane</keyword>
<dbReference type="Pfam" id="PF14155">
    <property type="entry name" value="DUF4307"/>
    <property type="match status" value="1"/>
</dbReference>
<dbReference type="AlphaFoldDB" id="A0A1Y5NUV7"/>
<organism evidence="2">
    <name type="scientific">uncultured Microbacterium sp</name>
    <dbReference type="NCBI Taxonomy" id="191216"/>
    <lineage>
        <taxon>Bacteria</taxon>
        <taxon>Bacillati</taxon>
        <taxon>Actinomycetota</taxon>
        <taxon>Actinomycetes</taxon>
        <taxon>Micrococcales</taxon>
        <taxon>Microbacteriaceae</taxon>
        <taxon>Microbacterium</taxon>
        <taxon>environmental samples</taxon>
    </lineage>
</organism>
<keyword evidence="1" id="KW-0812">Transmembrane</keyword>
<gene>
    <name evidence="2" type="ORF">MIPYR_10308</name>
</gene>
<sequence>MTTAAIDRKLADRYGRSRPGARRARWVVIGLVAAALLGYIAWTTWSTAAGTVDYDTTGFTVHDEHRVSVTFQVTAEPGTAFACAVEARDEEHGVVGWRVIEYAAEPTRTRTFSEDVPTTAEATTGLATSCWIP</sequence>
<reference evidence="2" key="1">
    <citation type="submission" date="2016-03" db="EMBL/GenBank/DDBJ databases">
        <authorList>
            <person name="Ploux O."/>
        </authorList>
    </citation>
    <scope>NUCLEOTIDE SEQUENCE</scope>
    <source>
        <strain evidence="2">UC1</strain>
    </source>
</reference>
<dbReference type="RefSeq" id="WP_295572756.1">
    <property type="nucleotide sequence ID" value="NZ_FLQR01000001.1"/>
</dbReference>
<dbReference type="EMBL" id="FLQR01000001">
    <property type="protein sequence ID" value="SBS70145.1"/>
    <property type="molecule type" value="Genomic_DNA"/>
</dbReference>
<dbReference type="InterPro" id="IPR025443">
    <property type="entry name" value="DUF4307"/>
</dbReference>
<evidence type="ECO:0000313" key="2">
    <source>
        <dbReference type="EMBL" id="SBS70145.1"/>
    </source>
</evidence>
<name>A0A1Y5NUV7_9MICO</name>
<proteinExistence type="predicted"/>
<keyword evidence="1" id="KW-1133">Transmembrane helix</keyword>
<protein>
    <submittedName>
        <fullName evidence="2">Transcriptional regulator</fullName>
    </submittedName>
</protein>
<feature type="transmembrane region" description="Helical" evidence="1">
    <location>
        <begin position="26"/>
        <end position="45"/>
    </location>
</feature>
<accession>A0A1Y5NUV7</accession>
<evidence type="ECO:0000256" key="1">
    <source>
        <dbReference type="SAM" id="Phobius"/>
    </source>
</evidence>